<evidence type="ECO:0000256" key="3">
    <source>
        <dbReference type="ARBA" id="ARBA00022679"/>
    </source>
</evidence>
<dbReference type="InterPro" id="IPR001537">
    <property type="entry name" value="SpoU_MeTrfase"/>
</dbReference>
<dbReference type="InterPro" id="IPR004384">
    <property type="entry name" value="RNA_MeTrfase_TrmJ/LasT"/>
</dbReference>
<dbReference type="GO" id="GO:0008173">
    <property type="term" value="F:RNA methyltransferase activity"/>
    <property type="evidence" value="ECO:0007669"/>
    <property type="project" value="InterPro"/>
</dbReference>
<keyword evidence="2 6" id="KW-0489">Methyltransferase</keyword>
<feature type="domain" description="tRNA/rRNA methyltransferase SpoU type" evidence="5">
    <location>
        <begin position="29"/>
        <end position="179"/>
    </location>
</feature>
<dbReference type="Gene3D" id="1.10.8.590">
    <property type="match status" value="1"/>
</dbReference>
<dbReference type="InterPro" id="IPR029028">
    <property type="entry name" value="Alpha/beta_knot_MTases"/>
</dbReference>
<dbReference type="PANTHER" id="PTHR42786">
    <property type="entry name" value="TRNA/RRNA METHYLTRANSFERASE"/>
    <property type="match status" value="1"/>
</dbReference>
<sequence>MDVKEQGESGHFIEGAVSSAPGGPAAPLFVLVNTSHPGNVGAAARAIKTMGFAHLALVAPRFADVLQQPEALARASGADDVLRNARQADTLVEAAGDCGVLVALSSRVRDFGPPLRGPDWLPELARDAAAQGRRVGFVFGSERYGLDNDTVYRCDALLSLPAYSQYASLNLAQAVQIVAWEWRKAVGAFSLPPGPPVEAAATQAEVQGLLEHAEQALVALGYLDPDAPKKLMPRLTRLAARAALTQQEVHILRGICKAGLQRMRTAEDPADSPRRLPD</sequence>
<dbReference type="PANTHER" id="PTHR42786:SF2">
    <property type="entry name" value="TRNA (CYTIDINE_URIDINE-2'-O-)-METHYLTRANSFERASE TRMJ"/>
    <property type="match status" value="1"/>
</dbReference>
<dbReference type="AlphaFoldDB" id="A0A1J5QZQ8"/>
<dbReference type="GO" id="GO:0003723">
    <property type="term" value="F:RNA binding"/>
    <property type="evidence" value="ECO:0007669"/>
    <property type="project" value="InterPro"/>
</dbReference>
<evidence type="ECO:0000259" key="5">
    <source>
        <dbReference type="Pfam" id="PF00588"/>
    </source>
</evidence>
<keyword evidence="4" id="KW-0949">S-adenosyl-L-methionine</keyword>
<dbReference type="PIRSF" id="PIRSF004808">
    <property type="entry name" value="LasT"/>
    <property type="match status" value="1"/>
</dbReference>
<evidence type="ECO:0000256" key="4">
    <source>
        <dbReference type="ARBA" id="ARBA00022691"/>
    </source>
</evidence>
<dbReference type="Gene3D" id="3.40.1280.10">
    <property type="match status" value="1"/>
</dbReference>
<dbReference type="InterPro" id="IPR029026">
    <property type="entry name" value="tRNA_m1G_MTases_N"/>
</dbReference>
<evidence type="ECO:0000256" key="1">
    <source>
        <dbReference type="ARBA" id="ARBA00007228"/>
    </source>
</evidence>
<dbReference type="GO" id="GO:0002128">
    <property type="term" value="P:tRNA nucleoside ribose methylation"/>
    <property type="evidence" value="ECO:0007669"/>
    <property type="project" value="TreeGrafter"/>
</dbReference>
<dbReference type="EMBL" id="MLJW01000339">
    <property type="protein sequence ID" value="OIQ89214.1"/>
    <property type="molecule type" value="Genomic_DNA"/>
</dbReference>
<comment type="similarity">
    <text evidence="1">Belongs to the class IV-like SAM-binding methyltransferase superfamily. RNA methyltransferase TrmH family.</text>
</comment>
<dbReference type="CDD" id="cd18093">
    <property type="entry name" value="SpoU-like_TrmJ"/>
    <property type="match status" value="1"/>
</dbReference>
<reference evidence="6" key="1">
    <citation type="submission" date="2016-10" db="EMBL/GenBank/DDBJ databases">
        <title>Sequence of Gallionella enrichment culture.</title>
        <authorList>
            <person name="Poehlein A."/>
            <person name="Muehling M."/>
            <person name="Daniel R."/>
        </authorList>
    </citation>
    <scope>NUCLEOTIDE SEQUENCE</scope>
</reference>
<organism evidence="6">
    <name type="scientific">mine drainage metagenome</name>
    <dbReference type="NCBI Taxonomy" id="410659"/>
    <lineage>
        <taxon>unclassified sequences</taxon>
        <taxon>metagenomes</taxon>
        <taxon>ecological metagenomes</taxon>
    </lineage>
</organism>
<proteinExistence type="inferred from homology"/>
<dbReference type="EC" id="2.1.1.-" evidence="6"/>
<protein>
    <submittedName>
        <fullName evidence="6">Putative tRNA/rRNA methyltransferase</fullName>
        <ecNumber evidence="6">2.1.1.-</ecNumber>
    </submittedName>
</protein>
<dbReference type="GO" id="GO:0005829">
    <property type="term" value="C:cytosol"/>
    <property type="evidence" value="ECO:0007669"/>
    <property type="project" value="TreeGrafter"/>
</dbReference>
<evidence type="ECO:0000256" key="2">
    <source>
        <dbReference type="ARBA" id="ARBA00022603"/>
    </source>
</evidence>
<keyword evidence="3 6" id="KW-0808">Transferase</keyword>
<comment type="caution">
    <text evidence="6">The sequence shown here is derived from an EMBL/GenBank/DDBJ whole genome shotgun (WGS) entry which is preliminary data.</text>
</comment>
<name>A0A1J5QZQ8_9ZZZZ</name>
<gene>
    <name evidence="6" type="ORF">GALL_289130</name>
</gene>
<dbReference type="Pfam" id="PF00588">
    <property type="entry name" value="SpoU_methylase"/>
    <property type="match status" value="1"/>
</dbReference>
<evidence type="ECO:0000313" key="6">
    <source>
        <dbReference type="EMBL" id="OIQ89214.1"/>
    </source>
</evidence>
<accession>A0A1J5QZQ8</accession>
<dbReference type="SUPFAM" id="SSF75217">
    <property type="entry name" value="alpha/beta knot"/>
    <property type="match status" value="1"/>
</dbReference>